<proteinExistence type="predicted"/>
<evidence type="ECO:0008006" key="4">
    <source>
        <dbReference type="Google" id="ProtNLM"/>
    </source>
</evidence>
<accession>A0A2N9GQX9</accession>
<evidence type="ECO:0000256" key="1">
    <source>
        <dbReference type="SAM" id="MobiDB-lite"/>
    </source>
</evidence>
<dbReference type="AlphaFoldDB" id="A0A2N9GQX9"/>
<protein>
    <recommendedName>
        <fullName evidence="4">K Homology domain-containing protein</fullName>
    </recommendedName>
</protein>
<name>A0A2N9GQX9_FAGSY</name>
<feature type="region of interest" description="Disordered" evidence="1">
    <location>
        <begin position="67"/>
        <end position="123"/>
    </location>
</feature>
<evidence type="ECO:0000313" key="3">
    <source>
        <dbReference type="EMBL" id="SPD01654.1"/>
    </source>
</evidence>
<evidence type="ECO:0000256" key="2">
    <source>
        <dbReference type="SAM" id="SignalP"/>
    </source>
</evidence>
<keyword evidence="2" id="KW-0732">Signal</keyword>
<dbReference type="EMBL" id="OIVN01002223">
    <property type="protein sequence ID" value="SPD01654.1"/>
    <property type="molecule type" value="Genomic_DNA"/>
</dbReference>
<feature type="compositionally biased region" description="Low complexity" evidence="1">
    <location>
        <begin position="103"/>
        <end position="117"/>
    </location>
</feature>
<organism evidence="3">
    <name type="scientific">Fagus sylvatica</name>
    <name type="common">Beechnut</name>
    <dbReference type="NCBI Taxonomy" id="28930"/>
    <lineage>
        <taxon>Eukaryota</taxon>
        <taxon>Viridiplantae</taxon>
        <taxon>Streptophyta</taxon>
        <taxon>Embryophyta</taxon>
        <taxon>Tracheophyta</taxon>
        <taxon>Spermatophyta</taxon>
        <taxon>Magnoliopsida</taxon>
        <taxon>eudicotyledons</taxon>
        <taxon>Gunneridae</taxon>
        <taxon>Pentapetalae</taxon>
        <taxon>rosids</taxon>
        <taxon>fabids</taxon>
        <taxon>Fagales</taxon>
        <taxon>Fagaceae</taxon>
        <taxon>Fagus</taxon>
    </lineage>
</organism>
<feature type="chain" id="PRO_5014906060" description="K Homology domain-containing protein" evidence="2">
    <location>
        <begin position="24"/>
        <end position="137"/>
    </location>
</feature>
<gene>
    <name evidence="3" type="ORF">FSB_LOCUS29536</name>
</gene>
<feature type="compositionally biased region" description="Polar residues" evidence="1">
    <location>
        <begin position="67"/>
        <end position="102"/>
    </location>
</feature>
<feature type="signal peptide" evidence="2">
    <location>
        <begin position="1"/>
        <end position="23"/>
    </location>
</feature>
<reference evidence="3" key="1">
    <citation type="submission" date="2018-02" db="EMBL/GenBank/DDBJ databases">
        <authorList>
            <person name="Cohen D.B."/>
            <person name="Kent A.D."/>
        </authorList>
    </citation>
    <scope>NUCLEOTIDE SEQUENCE</scope>
</reference>
<sequence>MAFCHVGLLSLITVVCRLSQVVGARVKLQDSQAGGSECVVDIRGSSDHLNAAQSILQAFMASGGQNVNSQQNYHNLNTQHQGSYQNMNPPQSYQGSYQNLNAQQSPYQSSGQQGSYPNINVPQGAFHNISAQQSYQY</sequence>